<keyword evidence="1" id="KW-0238">DNA-binding</keyword>
<dbReference type="SUPFAM" id="SSF47413">
    <property type="entry name" value="lambda repressor-like DNA-binding domains"/>
    <property type="match status" value="1"/>
</dbReference>
<dbReference type="Pfam" id="PF01381">
    <property type="entry name" value="HTH_3"/>
    <property type="match status" value="1"/>
</dbReference>
<accession>A0ABV1IZY4</accession>
<dbReference type="EMBL" id="JBBNPP010000004">
    <property type="protein sequence ID" value="MEQ3346460.1"/>
    <property type="molecule type" value="Genomic_DNA"/>
</dbReference>
<dbReference type="PANTHER" id="PTHR46558">
    <property type="entry name" value="TRACRIPTIONAL REGULATORY PROTEIN-RELATED-RELATED"/>
    <property type="match status" value="1"/>
</dbReference>
<comment type="caution">
    <text evidence="3">The sequence shown here is derived from an EMBL/GenBank/DDBJ whole genome shotgun (WGS) entry which is preliminary data.</text>
</comment>
<dbReference type="InterPro" id="IPR010982">
    <property type="entry name" value="Lambda_DNA-bd_dom_sf"/>
</dbReference>
<sequence length="236" mass="27861">MNVDINLEIGRKIKSYRKIKKMTLNELSNKIYKSSSTISKYENGQIKIDVESLYLIAEAFDININNLLYIEDDYILDEGKNFLPAFFHNTAKFYSYFYDGRINRIVKCKLNIISKIDTSTYKVLMYMNYQDSKHYQICENTYTGIIEHFDAKSNILLTNRDTPMEKASIQILASFLDEETKWGLWTGFSSRPMMPVSFKMLFSKRELKIDKDLEEHLKISREDIKFLKLYNMLSTT</sequence>
<name>A0ABV1IZY4_9FIRM</name>
<reference evidence="3 4" key="1">
    <citation type="submission" date="2024-04" db="EMBL/GenBank/DDBJ databases">
        <title>Human intestinal bacterial collection.</title>
        <authorList>
            <person name="Pauvert C."/>
            <person name="Hitch T.C.A."/>
            <person name="Clavel T."/>
        </authorList>
    </citation>
    <scope>NUCLEOTIDE SEQUENCE [LARGE SCALE GENOMIC DNA]</scope>
    <source>
        <strain evidence="3 4">CLA-SR-H019</strain>
    </source>
</reference>
<dbReference type="Gene3D" id="1.10.260.40">
    <property type="entry name" value="lambda repressor-like DNA-binding domains"/>
    <property type="match status" value="1"/>
</dbReference>
<dbReference type="SMART" id="SM00530">
    <property type="entry name" value="HTH_XRE"/>
    <property type="match status" value="1"/>
</dbReference>
<feature type="domain" description="HTH cro/C1-type" evidence="2">
    <location>
        <begin position="13"/>
        <end position="67"/>
    </location>
</feature>
<protein>
    <submittedName>
        <fullName evidence="3">Helix-turn-helix transcriptional regulator</fullName>
    </submittedName>
</protein>
<dbReference type="PANTHER" id="PTHR46558:SF4">
    <property type="entry name" value="DNA-BIDING PHAGE PROTEIN"/>
    <property type="match status" value="1"/>
</dbReference>
<gene>
    <name evidence="3" type="ORF">AAA073_03295</name>
</gene>
<proteinExistence type="predicted"/>
<dbReference type="RefSeq" id="WP_349188367.1">
    <property type="nucleotide sequence ID" value="NZ_JBBNPP010000004.1"/>
</dbReference>
<evidence type="ECO:0000313" key="4">
    <source>
        <dbReference type="Proteomes" id="UP001491691"/>
    </source>
</evidence>
<evidence type="ECO:0000256" key="1">
    <source>
        <dbReference type="ARBA" id="ARBA00023125"/>
    </source>
</evidence>
<evidence type="ECO:0000313" key="3">
    <source>
        <dbReference type="EMBL" id="MEQ3346460.1"/>
    </source>
</evidence>
<dbReference type="CDD" id="cd00093">
    <property type="entry name" value="HTH_XRE"/>
    <property type="match status" value="1"/>
</dbReference>
<dbReference type="Proteomes" id="UP001491691">
    <property type="component" value="Unassembled WGS sequence"/>
</dbReference>
<keyword evidence="4" id="KW-1185">Reference proteome</keyword>
<dbReference type="InterPro" id="IPR001387">
    <property type="entry name" value="Cro/C1-type_HTH"/>
</dbReference>
<dbReference type="PROSITE" id="PS50943">
    <property type="entry name" value="HTH_CROC1"/>
    <property type="match status" value="1"/>
</dbReference>
<organism evidence="3 4">
    <name type="scientific">Peptoniphilus senegalensis</name>
    <dbReference type="NCBI Taxonomy" id="1465757"/>
    <lineage>
        <taxon>Bacteria</taxon>
        <taxon>Bacillati</taxon>
        <taxon>Bacillota</taxon>
        <taxon>Tissierellia</taxon>
        <taxon>Tissierellales</taxon>
        <taxon>Peptoniphilaceae</taxon>
        <taxon>Peptoniphilus</taxon>
    </lineage>
</organism>
<evidence type="ECO:0000259" key="2">
    <source>
        <dbReference type="PROSITE" id="PS50943"/>
    </source>
</evidence>